<dbReference type="AlphaFoldDB" id="A0A6A0A9N6"/>
<evidence type="ECO:0000313" key="3">
    <source>
        <dbReference type="Proteomes" id="UP000485058"/>
    </source>
</evidence>
<evidence type="ECO:0000256" key="1">
    <source>
        <dbReference type="SAM" id="MobiDB-lite"/>
    </source>
</evidence>
<name>A0A6A0A9N6_HAELA</name>
<dbReference type="Proteomes" id="UP000485058">
    <property type="component" value="Unassembled WGS sequence"/>
</dbReference>
<keyword evidence="3" id="KW-1185">Reference proteome</keyword>
<feature type="compositionally biased region" description="Low complexity" evidence="1">
    <location>
        <begin position="7"/>
        <end position="19"/>
    </location>
</feature>
<reference evidence="2 3" key="1">
    <citation type="submission" date="2020-02" db="EMBL/GenBank/DDBJ databases">
        <title>Draft genome sequence of Haematococcus lacustris strain NIES-144.</title>
        <authorList>
            <person name="Morimoto D."/>
            <person name="Nakagawa S."/>
            <person name="Yoshida T."/>
            <person name="Sawayama S."/>
        </authorList>
    </citation>
    <scope>NUCLEOTIDE SEQUENCE [LARGE SCALE GENOMIC DNA]</scope>
    <source>
        <strain evidence="2 3">NIES-144</strain>
    </source>
</reference>
<proteinExistence type="predicted"/>
<sequence>MAPPWPTRCATRAATAPPTSGCESEMRLADITLGRARSHFNLRHHVSVVGVTSHIHAMAWRRRGRCCCTSCTGPYQGLRDKCCWCRGMVNEEGGGREVLAVRIDVHPGCLAIKPSCSAWQGFQVGKFALAARSEWVSLPRGVWSSRVRRTREGAWGRVRRQRCPTKRLFGLKDGPMRSERGALCGGAIGIMYLLGVGLSGCFGMELVKRSPCKGVWSMVMCMLSLCCAAPAYKATNFSHDETLQLAELVKELPDDVKGIQLWGKHGDDHGEVRTFECAEIRHAMRLDKVYMADSTDRHLLLNNLPSTYSTLLSNVTTASKGMHGLNRGLTTGVI</sequence>
<gene>
    <name evidence="2" type="ORF">HaLaN_27731</name>
</gene>
<protein>
    <submittedName>
        <fullName evidence="2">Uncharacterized protein</fullName>
    </submittedName>
</protein>
<comment type="caution">
    <text evidence="2">The sequence shown here is derived from an EMBL/GenBank/DDBJ whole genome shotgun (WGS) entry which is preliminary data.</text>
</comment>
<feature type="region of interest" description="Disordered" evidence="1">
    <location>
        <begin position="1"/>
        <end position="21"/>
    </location>
</feature>
<organism evidence="2 3">
    <name type="scientific">Haematococcus lacustris</name>
    <name type="common">Green alga</name>
    <name type="synonym">Haematococcus pluvialis</name>
    <dbReference type="NCBI Taxonomy" id="44745"/>
    <lineage>
        <taxon>Eukaryota</taxon>
        <taxon>Viridiplantae</taxon>
        <taxon>Chlorophyta</taxon>
        <taxon>core chlorophytes</taxon>
        <taxon>Chlorophyceae</taxon>
        <taxon>CS clade</taxon>
        <taxon>Chlamydomonadales</taxon>
        <taxon>Haematococcaceae</taxon>
        <taxon>Haematococcus</taxon>
    </lineage>
</organism>
<dbReference type="EMBL" id="BLLF01004193">
    <property type="protein sequence ID" value="GFH29123.1"/>
    <property type="molecule type" value="Genomic_DNA"/>
</dbReference>
<evidence type="ECO:0000313" key="2">
    <source>
        <dbReference type="EMBL" id="GFH29123.1"/>
    </source>
</evidence>
<accession>A0A6A0A9N6</accession>